<evidence type="ECO:0008006" key="8">
    <source>
        <dbReference type="Google" id="ProtNLM"/>
    </source>
</evidence>
<organism evidence="6 7">
    <name type="scientific">Phytophthora cactorum</name>
    <dbReference type="NCBI Taxonomy" id="29920"/>
    <lineage>
        <taxon>Eukaryota</taxon>
        <taxon>Sar</taxon>
        <taxon>Stramenopiles</taxon>
        <taxon>Oomycota</taxon>
        <taxon>Peronosporomycetes</taxon>
        <taxon>Peronosporales</taxon>
        <taxon>Peronosporaceae</taxon>
        <taxon>Phytophthora</taxon>
    </lineage>
</organism>
<evidence type="ECO:0000313" key="2">
    <source>
        <dbReference type="EMBL" id="KAG2904531.1"/>
    </source>
</evidence>
<dbReference type="Proteomes" id="UP000697107">
    <property type="component" value="Unassembled WGS sequence"/>
</dbReference>
<dbReference type="Proteomes" id="UP000736787">
    <property type="component" value="Unassembled WGS sequence"/>
</dbReference>
<evidence type="ECO:0000313" key="7">
    <source>
        <dbReference type="Proteomes" id="UP000251314"/>
    </source>
</evidence>
<dbReference type="Proteomes" id="UP000735874">
    <property type="component" value="Unassembled WGS sequence"/>
</dbReference>
<dbReference type="OrthoDB" id="420169at2759"/>
<evidence type="ECO:0000313" key="5">
    <source>
        <dbReference type="EMBL" id="KAG3212741.1"/>
    </source>
</evidence>
<keyword evidence="7" id="KW-1185">Reference proteome</keyword>
<name>A0A329RKI8_9STRA</name>
<gene>
    <name evidence="6" type="ORF">PC110_g18682</name>
    <name evidence="1" type="ORF">PC113_g15768</name>
    <name evidence="2" type="ORF">PC115_g14952</name>
    <name evidence="3" type="ORF">PC117_g15215</name>
    <name evidence="4" type="ORF">PC118_g17002</name>
    <name evidence="5" type="ORF">PC129_g16309</name>
</gene>
<sequence>MSELEKVNPEALKDAFTGSKLNKEHQQLIRDLIETFRDLFVETSMTPGRTDLLAFSIDTRAHPPIKQRSYRVSKAEGDLMESAIQPYLSLGHIRPSISPSATPVLMIKKPDG</sequence>
<evidence type="ECO:0000313" key="1">
    <source>
        <dbReference type="EMBL" id="KAG2851594.1"/>
    </source>
</evidence>
<dbReference type="EMBL" id="RCMG01000597">
    <property type="protein sequence ID" value="KAG2851594.1"/>
    <property type="molecule type" value="Genomic_DNA"/>
</dbReference>
<dbReference type="Proteomes" id="UP000760860">
    <property type="component" value="Unassembled WGS sequence"/>
</dbReference>
<reference evidence="1" key="2">
    <citation type="submission" date="2018-10" db="EMBL/GenBank/DDBJ databases">
        <title>Effector identification in a new, highly contiguous assembly of the strawberry crown rot pathogen Phytophthora cactorum.</title>
        <authorList>
            <person name="Armitage A.D."/>
            <person name="Nellist C.F."/>
            <person name="Bates H."/>
            <person name="Vickerstaff R.J."/>
            <person name="Harrison R.J."/>
        </authorList>
    </citation>
    <scope>NUCLEOTIDE SEQUENCE</scope>
    <source>
        <strain evidence="1">15-7</strain>
        <strain evidence="2">4032</strain>
        <strain evidence="3">4040</strain>
        <strain evidence="4">P415</strain>
        <strain evidence="5">P421</strain>
    </source>
</reference>
<comment type="caution">
    <text evidence="6">The sequence shown here is derived from an EMBL/GenBank/DDBJ whole genome shotgun (WGS) entry which is preliminary data.</text>
</comment>
<dbReference type="EMBL" id="MJFZ01000820">
    <property type="protein sequence ID" value="RAW24901.1"/>
    <property type="molecule type" value="Genomic_DNA"/>
</dbReference>
<dbReference type="EMBL" id="RCMV01000803">
    <property type="protein sequence ID" value="KAG3212741.1"/>
    <property type="molecule type" value="Genomic_DNA"/>
</dbReference>
<dbReference type="Proteomes" id="UP000251314">
    <property type="component" value="Unassembled WGS sequence"/>
</dbReference>
<proteinExistence type="predicted"/>
<dbReference type="InterPro" id="IPR043502">
    <property type="entry name" value="DNA/RNA_pol_sf"/>
</dbReference>
<evidence type="ECO:0000313" key="6">
    <source>
        <dbReference type="EMBL" id="RAW24901.1"/>
    </source>
</evidence>
<dbReference type="VEuPathDB" id="FungiDB:PC110_g18682"/>
<dbReference type="STRING" id="29920.A0A329RKI8"/>
<accession>A0A329RKI8</accession>
<protein>
    <recommendedName>
        <fullName evidence="8">Reverse transcriptase domain-containing protein</fullName>
    </recommendedName>
</protein>
<dbReference type="AlphaFoldDB" id="A0A329RKI8"/>
<evidence type="ECO:0000313" key="4">
    <source>
        <dbReference type="EMBL" id="KAG2970223.1"/>
    </source>
</evidence>
<dbReference type="EMBL" id="RCMK01000499">
    <property type="protein sequence ID" value="KAG2925200.1"/>
    <property type="molecule type" value="Genomic_DNA"/>
</dbReference>
<evidence type="ECO:0000313" key="3">
    <source>
        <dbReference type="EMBL" id="KAG2925200.1"/>
    </source>
</evidence>
<dbReference type="EMBL" id="RCML01000740">
    <property type="protein sequence ID" value="KAG2970223.1"/>
    <property type="molecule type" value="Genomic_DNA"/>
</dbReference>
<dbReference type="Gene3D" id="3.10.10.10">
    <property type="entry name" value="HIV Type 1 Reverse Transcriptase, subunit A, domain 1"/>
    <property type="match status" value="1"/>
</dbReference>
<reference evidence="6 7" key="1">
    <citation type="submission" date="2018-01" db="EMBL/GenBank/DDBJ databases">
        <title>Draft genome of the strawberry crown rot pathogen Phytophthora cactorum.</title>
        <authorList>
            <person name="Armitage A.D."/>
            <person name="Lysoe E."/>
            <person name="Nellist C.F."/>
            <person name="Harrison R.J."/>
            <person name="Brurberg M.B."/>
        </authorList>
    </citation>
    <scope>NUCLEOTIDE SEQUENCE [LARGE SCALE GENOMIC DNA]</scope>
    <source>
        <strain evidence="6 7">10300</strain>
    </source>
</reference>
<dbReference type="Proteomes" id="UP000774804">
    <property type="component" value="Unassembled WGS sequence"/>
</dbReference>
<dbReference type="EMBL" id="RCMI01000589">
    <property type="protein sequence ID" value="KAG2904531.1"/>
    <property type="molecule type" value="Genomic_DNA"/>
</dbReference>
<dbReference type="SUPFAM" id="SSF56672">
    <property type="entry name" value="DNA/RNA polymerases"/>
    <property type="match status" value="1"/>
</dbReference>